<accession>A0A1I4S6S1</accession>
<dbReference type="EMBL" id="FOTW01000025">
    <property type="protein sequence ID" value="SFM60061.1"/>
    <property type="molecule type" value="Genomic_DNA"/>
</dbReference>
<sequence length="113" mass="12269">MVAIKNGEPDGMITAPIVPTTAELRARILLALNDERFSSRTITGIAAAANVEPRLVIDALKTDPQLVSAVKIAPVRANDGRALLTTKERFVSEASFKEKFIDFFSSNRVAIDN</sequence>
<evidence type="ECO:0000313" key="2">
    <source>
        <dbReference type="Proteomes" id="UP000199470"/>
    </source>
</evidence>
<reference evidence="1 2" key="1">
    <citation type="submission" date="2016-10" db="EMBL/GenBank/DDBJ databases">
        <authorList>
            <person name="de Groot N.N."/>
        </authorList>
    </citation>
    <scope>NUCLEOTIDE SEQUENCE [LARGE SCALE GENOMIC DNA]</scope>
    <source>
        <strain evidence="1 2">ATCC 43154</strain>
    </source>
</reference>
<dbReference type="OrthoDB" id="8780330at2"/>
<dbReference type="AlphaFoldDB" id="A0A1I4S6S1"/>
<organism evidence="1 2">
    <name type="scientific">Rugamonas rubra</name>
    <dbReference type="NCBI Taxonomy" id="758825"/>
    <lineage>
        <taxon>Bacteria</taxon>
        <taxon>Pseudomonadati</taxon>
        <taxon>Pseudomonadota</taxon>
        <taxon>Betaproteobacteria</taxon>
        <taxon>Burkholderiales</taxon>
        <taxon>Oxalobacteraceae</taxon>
        <taxon>Telluria group</taxon>
        <taxon>Rugamonas</taxon>
    </lineage>
</organism>
<dbReference type="Proteomes" id="UP000199470">
    <property type="component" value="Unassembled WGS sequence"/>
</dbReference>
<proteinExistence type="predicted"/>
<gene>
    <name evidence="1" type="ORF">SAMN02982985_04637</name>
</gene>
<evidence type="ECO:0000313" key="1">
    <source>
        <dbReference type="EMBL" id="SFM60061.1"/>
    </source>
</evidence>
<keyword evidence="2" id="KW-1185">Reference proteome</keyword>
<protein>
    <submittedName>
        <fullName evidence="1">Uncharacterized protein</fullName>
    </submittedName>
</protein>
<dbReference type="RefSeq" id="WP_139236699.1">
    <property type="nucleotide sequence ID" value="NZ_FOTW01000025.1"/>
</dbReference>
<name>A0A1I4S6S1_9BURK</name>